<evidence type="ECO:0000313" key="2">
    <source>
        <dbReference type="EMBL" id="ETV68265.1"/>
    </source>
</evidence>
<name>W4FLA2_APHAT</name>
<dbReference type="RefSeq" id="XP_009842208.1">
    <property type="nucleotide sequence ID" value="XM_009843906.1"/>
</dbReference>
<accession>W4FLA2</accession>
<proteinExistence type="predicted"/>
<reference evidence="2" key="1">
    <citation type="submission" date="2013-12" db="EMBL/GenBank/DDBJ databases">
        <title>The Genome Sequence of Aphanomyces astaci APO3.</title>
        <authorList>
            <consortium name="The Broad Institute Genomics Platform"/>
            <person name="Russ C."/>
            <person name="Tyler B."/>
            <person name="van West P."/>
            <person name="Dieguez-Uribeondo J."/>
            <person name="Young S.K."/>
            <person name="Zeng Q."/>
            <person name="Gargeya S."/>
            <person name="Fitzgerald M."/>
            <person name="Abouelleil A."/>
            <person name="Alvarado L."/>
            <person name="Chapman S.B."/>
            <person name="Gainer-Dewar J."/>
            <person name="Goldberg J."/>
            <person name="Griggs A."/>
            <person name="Gujja S."/>
            <person name="Hansen M."/>
            <person name="Howarth C."/>
            <person name="Imamovic A."/>
            <person name="Ireland A."/>
            <person name="Larimer J."/>
            <person name="McCowan C."/>
            <person name="Murphy C."/>
            <person name="Pearson M."/>
            <person name="Poon T.W."/>
            <person name="Priest M."/>
            <person name="Roberts A."/>
            <person name="Saif S."/>
            <person name="Shea T."/>
            <person name="Sykes S."/>
            <person name="Wortman J."/>
            <person name="Nusbaum C."/>
            <person name="Birren B."/>
        </authorList>
    </citation>
    <scope>NUCLEOTIDE SEQUENCE [LARGE SCALE GENOMIC DNA]</scope>
    <source>
        <strain evidence="2">APO3</strain>
    </source>
</reference>
<feature type="compositionally biased region" description="Polar residues" evidence="1">
    <location>
        <begin position="170"/>
        <end position="186"/>
    </location>
</feature>
<organism evidence="2">
    <name type="scientific">Aphanomyces astaci</name>
    <name type="common">Crayfish plague agent</name>
    <dbReference type="NCBI Taxonomy" id="112090"/>
    <lineage>
        <taxon>Eukaryota</taxon>
        <taxon>Sar</taxon>
        <taxon>Stramenopiles</taxon>
        <taxon>Oomycota</taxon>
        <taxon>Saprolegniomycetes</taxon>
        <taxon>Saprolegniales</taxon>
        <taxon>Verrucalvaceae</taxon>
        <taxon>Aphanomyces</taxon>
    </lineage>
</organism>
<protein>
    <submittedName>
        <fullName evidence="2">Uncharacterized protein</fullName>
    </submittedName>
</protein>
<dbReference type="GeneID" id="20817716"/>
<dbReference type="AlphaFoldDB" id="W4FLA2"/>
<dbReference type="EMBL" id="KI913187">
    <property type="protein sequence ID" value="ETV68264.1"/>
    <property type="molecule type" value="Genomic_DNA"/>
</dbReference>
<gene>
    <name evidence="2" type="ORF">H257_15720</name>
</gene>
<dbReference type="RefSeq" id="XP_009842207.1">
    <property type="nucleotide sequence ID" value="XM_009843905.1"/>
</dbReference>
<dbReference type="VEuPathDB" id="FungiDB:H257_15720"/>
<feature type="region of interest" description="Disordered" evidence="1">
    <location>
        <begin position="164"/>
        <end position="192"/>
    </location>
</feature>
<evidence type="ECO:0000256" key="1">
    <source>
        <dbReference type="SAM" id="MobiDB-lite"/>
    </source>
</evidence>
<sequence length="192" mass="21343">MELYRVRSRKATFRLHHCWLIQKDAPKWQETMPSSVSKSTKACIVSLSESNGVRFECSVDNVIKAPTLTSIRSLGNKKAKAKSQVEIYSIEIAESGILKVQTDMVKAIVERNAIARDNGQLKMFTVRVDPDDVEASAFIAAKRRSAMLDVELEIETKRQKLIALRRANDDASSSTNAPATESTEPNSDNDDA</sequence>
<dbReference type="EMBL" id="KI913187">
    <property type="protein sequence ID" value="ETV68265.1"/>
    <property type="molecule type" value="Genomic_DNA"/>
</dbReference>